<dbReference type="EMBL" id="LXQA010015834">
    <property type="protein sequence ID" value="MCH89286.1"/>
    <property type="molecule type" value="Genomic_DNA"/>
</dbReference>
<gene>
    <name evidence="2" type="ORF">A2U01_0010181</name>
</gene>
<keyword evidence="2" id="KW-0548">Nucleotidyltransferase</keyword>
<sequence length="115" mass="12910">MSFDSRKGSSENEQVSNNPKPPSSMRGRLVGVCLDWGVLKSICIVVNVYSKCKAREKGVNILERGLSLSTKMVEFGSFLEDLELVDLPLLGRCFTWYHSSGRSISRIDRILILDE</sequence>
<protein>
    <submittedName>
        <fullName evidence="2">Putative reverse transcriptase-beet retrotransposon</fullName>
    </submittedName>
</protein>
<keyword evidence="3" id="KW-1185">Reference proteome</keyword>
<organism evidence="2 3">
    <name type="scientific">Trifolium medium</name>
    <dbReference type="NCBI Taxonomy" id="97028"/>
    <lineage>
        <taxon>Eukaryota</taxon>
        <taxon>Viridiplantae</taxon>
        <taxon>Streptophyta</taxon>
        <taxon>Embryophyta</taxon>
        <taxon>Tracheophyta</taxon>
        <taxon>Spermatophyta</taxon>
        <taxon>Magnoliopsida</taxon>
        <taxon>eudicotyledons</taxon>
        <taxon>Gunneridae</taxon>
        <taxon>Pentapetalae</taxon>
        <taxon>rosids</taxon>
        <taxon>fabids</taxon>
        <taxon>Fabales</taxon>
        <taxon>Fabaceae</taxon>
        <taxon>Papilionoideae</taxon>
        <taxon>50 kb inversion clade</taxon>
        <taxon>NPAAA clade</taxon>
        <taxon>Hologalegina</taxon>
        <taxon>IRL clade</taxon>
        <taxon>Trifolieae</taxon>
        <taxon>Trifolium</taxon>
    </lineage>
</organism>
<feature type="region of interest" description="Disordered" evidence="1">
    <location>
        <begin position="1"/>
        <end position="27"/>
    </location>
</feature>
<name>A0A392MP26_9FABA</name>
<feature type="compositionally biased region" description="Basic and acidic residues" evidence="1">
    <location>
        <begin position="1"/>
        <end position="10"/>
    </location>
</feature>
<evidence type="ECO:0000313" key="2">
    <source>
        <dbReference type="EMBL" id="MCH89286.1"/>
    </source>
</evidence>
<dbReference type="GO" id="GO:0003964">
    <property type="term" value="F:RNA-directed DNA polymerase activity"/>
    <property type="evidence" value="ECO:0007669"/>
    <property type="project" value="UniProtKB-KW"/>
</dbReference>
<evidence type="ECO:0000313" key="3">
    <source>
        <dbReference type="Proteomes" id="UP000265520"/>
    </source>
</evidence>
<comment type="caution">
    <text evidence="2">The sequence shown here is derived from an EMBL/GenBank/DDBJ whole genome shotgun (WGS) entry which is preliminary data.</text>
</comment>
<dbReference type="Proteomes" id="UP000265520">
    <property type="component" value="Unassembled WGS sequence"/>
</dbReference>
<dbReference type="AlphaFoldDB" id="A0A392MP26"/>
<accession>A0A392MP26</accession>
<evidence type="ECO:0000256" key="1">
    <source>
        <dbReference type="SAM" id="MobiDB-lite"/>
    </source>
</evidence>
<keyword evidence="2" id="KW-0695">RNA-directed DNA polymerase</keyword>
<reference evidence="2 3" key="1">
    <citation type="journal article" date="2018" name="Front. Plant Sci.">
        <title>Red Clover (Trifolium pratense) and Zigzag Clover (T. medium) - A Picture of Genomic Similarities and Differences.</title>
        <authorList>
            <person name="Dluhosova J."/>
            <person name="Istvanek J."/>
            <person name="Nedelnik J."/>
            <person name="Repkova J."/>
        </authorList>
    </citation>
    <scope>NUCLEOTIDE SEQUENCE [LARGE SCALE GENOMIC DNA]</scope>
    <source>
        <strain evidence="3">cv. 10/8</strain>
        <tissue evidence="2">Leaf</tissue>
    </source>
</reference>
<proteinExistence type="predicted"/>
<keyword evidence="2" id="KW-0808">Transferase</keyword>